<organism evidence="4 5">
    <name type="scientific">Tectimicrobiota bacterium</name>
    <dbReference type="NCBI Taxonomy" id="2528274"/>
    <lineage>
        <taxon>Bacteria</taxon>
        <taxon>Pseudomonadati</taxon>
        <taxon>Nitrospinota/Tectimicrobiota group</taxon>
        <taxon>Candidatus Tectimicrobiota</taxon>
    </lineage>
</organism>
<evidence type="ECO:0000259" key="3">
    <source>
        <dbReference type="PROSITE" id="PS50991"/>
    </source>
</evidence>
<dbReference type="PROSITE" id="PS50991">
    <property type="entry name" value="PYR_CT"/>
    <property type="match status" value="1"/>
</dbReference>
<evidence type="ECO:0000256" key="2">
    <source>
        <dbReference type="ARBA" id="ARBA00022679"/>
    </source>
</evidence>
<comment type="caution">
    <text evidence="4">The sequence shown here is derived from an EMBL/GenBank/DDBJ whole genome shotgun (WGS) entry which is preliminary data.</text>
</comment>
<dbReference type="InterPro" id="IPR013785">
    <property type="entry name" value="Aldolase_TIM"/>
</dbReference>
<dbReference type="InterPro" id="IPR000891">
    <property type="entry name" value="PYR_CT"/>
</dbReference>
<comment type="similarity">
    <text evidence="1">Belongs to the alpha-IPM synthase/homocitrate synthase family.</text>
</comment>
<dbReference type="GO" id="GO:0016740">
    <property type="term" value="F:transferase activity"/>
    <property type="evidence" value="ECO:0007669"/>
    <property type="project" value="UniProtKB-KW"/>
</dbReference>
<dbReference type="CDD" id="cd07947">
    <property type="entry name" value="DRE_TIM_Re_CS"/>
    <property type="match status" value="1"/>
</dbReference>
<accession>A0A933LQA9</accession>
<dbReference type="Proteomes" id="UP000772181">
    <property type="component" value="Unassembled WGS sequence"/>
</dbReference>
<dbReference type="Pfam" id="PF00682">
    <property type="entry name" value="HMGL-like"/>
    <property type="match status" value="1"/>
</dbReference>
<evidence type="ECO:0000256" key="1">
    <source>
        <dbReference type="ARBA" id="ARBA00006154"/>
    </source>
</evidence>
<dbReference type="Gene3D" id="3.20.20.70">
    <property type="entry name" value="Aldolase class I"/>
    <property type="match status" value="1"/>
</dbReference>
<proteinExistence type="inferred from homology"/>
<dbReference type="EMBL" id="JACQWF010000284">
    <property type="protein sequence ID" value="MBI4595993.1"/>
    <property type="molecule type" value="Genomic_DNA"/>
</dbReference>
<reference evidence="4" key="1">
    <citation type="submission" date="2020-07" db="EMBL/GenBank/DDBJ databases">
        <title>Huge and variable diversity of episymbiotic CPR bacteria and DPANN archaea in groundwater ecosystems.</title>
        <authorList>
            <person name="He C.Y."/>
            <person name="Keren R."/>
            <person name="Whittaker M."/>
            <person name="Farag I.F."/>
            <person name="Doudna J."/>
            <person name="Cate J.H.D."/>
            <person name="Banfield J.F."/>
        </authorList>
    </citation>
    <scope>NUCLEOTIDE SEQUENCE</scope>
    <source>
        <strain evidence="4">NC_groundwater_1482_Ag_S-0.65um_47_24</strain>
    </source>
</reference>
<name>A0A933LQA9_UNCTE</name>
<dbReference type="AlphaFoldDB" id="A0A933LQA9"/>
<sequence length="454" mass="51162">MADSNLYRQPTGKKLPLEHVDKPNLLRTIFPYDEVPKTPFDPAPEVPMNPPDDIWITCTTFRDGQQARPPYSVQQIVDLYDMMARLGGPNGVIRQSEFFLYSQKDREAIEKCQSLGYRYPEVTGWIRAEKKDLKLVKEIGLEETGILTSASDYHIFLKLNKSREAAMNDYLNLVRETIEAGIKPRCHLEDLTRADIYGFIVPYVQELMEISRDSGVPVKVRLCDTMGYGISYPGAGLPRSVPKLVNIMIQECGVPKEQLEWHGHNDFHKVHINGITAWLYGCAALNGTLLGFGERTGNPPIEGACLEYVSLTGSENGMDLSVITEIANYFVNKIGFNLPANYPFVGSEFNVTSAGIHADGLIKNEEIYNIFDTAKILNRPLGVAINDKAGIAGIAYWVNSYLGLKGEYKIDKRHPGILMINDWVNFQYKELRITSISNDEMLQQAKLHLPTYFK</sequence>
<feature type="domain" description="Pyruvate carboxyltransferase" evidence="3">
    <location>
        <begin position="54"/>
        <end position="324"/>
    </location>
</feature>
<gene>
    <name evidence="4" type="ORF">HY730_06395</name>
</gene>
<evidence type="ECO:0000313" key="5">
    <source>
        <dbReference type="Proteomes" id="UP000772181"/>
    </source>
</evidence>
<keyword evidence="2" id="KW-0808">Transferase</keyword>
<dbReference type="PANTHER" id="PTHR42880:SF1">
    <property type="entry name" value="ISOPROPYLMALATE_HOMOCITRATE_CITRAMALATE SYNTHASE FAMILY PROTEIN"/>
    <property type="match status" value="1"/>
</dbReference>
<dbReference type="SUPFAM" id="SSF51569">
    <property type="entry name" value="Aldolase"/>
    <property type="match status" value="1"/>
</dbReference>
<dbReference type="PANTHER" id="PTHR42880">
    <property type="entry name" value="HOMOCITRATE SYNTHASE"/>
    <property type="match status" value="1"/>
</dbReference>
<protein>
    <submittedName>
        <fullName evidence="4">2-isopropylmalate synthase</fullName>
    </submittedName>
</protein>
<evidence type="ECO:0000313" key="4">
    <source>
        <dbReference type="EMBL" id="MBI4595993.1"/>
    </source>
</evidence>